<keyword evidence="3" id="KW-1003">Cell membrane</keyword>
<dbReference type="InterPro" id="IPR032808">
    <property type="entry name" value="DoxX"/>
</dbReference>
<protein>
    <submittedName>
        <fullName evidence="8">DoxX family protein</fullName>
    </submittedName>
</protein>
<evidence type="ECO:0000313" key="9">
    <source>
        <dbReference type="Proteomes" id="UP000274909"/>
    </source>
</evidence>
<keyword evidence="6" id="KW-0472">Membrane</keyword>
<comment type="similarity">
    <text evidence="2">Belongs to the DoxX family.</text>
</comment>
<dbReference type="GO" id="GO:0005886">
    <property type="term" value="C:plasma membrane"/>
    <property type="evidence" value="ECO:0007669"/>
    <property type="project" value="UniProtKB-SubCell"/>
</dbReference>
<organism evidence="8 9">
    <name type="scientific">Labedella endophytica</name>
    <dbReference type="NCBI Taxonomy" id="1523160"/>
    <lineage>
        <taxon>Bacteria</taxon>
        <taxon>Bacillati</taxon>
        <taxon>Actinomycetota</taxon>
        <taxon>Actinomycetes</taxon>
        <taxon>Micrococcales</taxon>
        <taxon>Microbacteriaceae</taxon>
        <taxon>Labedella</taxon>
    </lineage>
</organism>
<gene>
    <name evidence="8" type="ORF">ELQ94_01710</name>
</gene>
<comment type="caution">
    <text evidence="8">The sequence shown here is derived from an EMBL/GenBank/DDBJ whole genome shotgun (WGS) entry which is preliminary data.</text>
</comment>
<feature type="compositionally biased region" description="Polar residues" evidence="7">
    <location>
        <begin position="208"/>
        <end position="217"/>
    </location>
</feature>
<evidence type="ECO:0000256" key="2">
    <source>
        <dbReference type="ARBA" id="ARBA00006679"/>
    </source>
</evidence>
<evidence type="ECO:0000256" key="1">
    <source>
        <dbReference type="ARBA" id="ARBA00004651"/>
    </source>
</evidence>
<evidence type="ECO:0000313" key="8">
    <source>
        <dbReference type="EMBL" id="RUR03292.1"/>
    </source>
</evidence>
<reference evidence="8 9" key="1">
    <citation type="submission" date="2018-12" db="EMBL/GenBank/DDBJ databases">
        <authorList>
            <person name="Li F."/>
        </authorList>
    </citation>
    <scope>NUCLEOTIDE SEQUENCE [LARGE SCALE GENOMIC DNA]</scope>
    <source>
        <strain evidence="8 9">EGI 6500705</strain>
    </source>
</reference>
<dbReference type="Proteomes" id="UP000274909">
    <property type="component" value="Unassembled WGS sequence"/>
</dbReference>
<keyword evidence="9" id="KW-1185">Reference proteome</keyword>
<dbReference type="OrthoDB" id="346004at2"/>
<dbReference type="Pfam" id="PF07681">
    <property type="entry name" value="DoxX"/>
    <property type="match status" value="1"/>
</dbReference>
<evidence type="ECO:0000256" key="3">
    <source>
        <dbReference type="ARBA" id="ARBA00022475"/>
    </source>
</evidence>
<dbReference type="EMBL" id="RZGZ01000001">
    <property type="protein sequence ID" value="RUR03292.1"/>
    <property type="molecule type" value="Genomic_DNA"/>
</dbReference>
<dbReference type="PANTHER" id="PTHR33452:SF1">
    <property type="entry name" value="INNER MEMBRANE PROTEIN YPHA-RELATED"/>
    <property type="match status" value="1"/>
</dbReference>
<evidence type="ECO:0000256" key="6">
    <source>
        <dbReference type="ARBA" id="ARBA00023136"/>
    </source>
</evidence>
<accession>A0A3S0VVT4</accession>
<dbReference type="AlphaFoldDB" id="A0A3S0VVT4"/>
<feature type="compositionally biased region" description="Acidic residues" evidence="7">
    <location>
        <begin position="171"/>
        <end position="183"/>
    </location>
</feature>
<name>A0A3S0VVT4_9MICO</name>
<sequence length="217" mass="21409">MTAGTLIIRLAVGGLFVGDGLQKLRGSFDGPGLEGTTQMMHSLEMHPARRNAVAAAVTETAGGAALALGAATPVAAAGITATMITAIRKVHWNNGLWNAGGGWEFNGLLIAAATAVVADGPGLLSLDAVTGKKKWGIGWALASVAAGAIASTVLIEAGRRAAVEQGSGADDNADVDADADADADGSGRHAGPAETPPPVAVDEATPELPTQGTDGAS</sequence>
<keyword evidence="4" id="KW-0812">Transmembrane</keyword>
<evidence type="ECO:0000256" key="5">
    <source>
        <dbReference type="ARBA" id="ARBA00022989"/>
    </source>
</evidence>
<dbReference type="RefSeq" id="WP_127046536.1">
    <property type="nucleotide sequence ID" value="NZ_RZGZ01000001.1"/>
</dbReference>
<dbReference type="PANTHER" id="PTHR33452">
    <property type="entry name" value="OXIDOREDUCTASE CATD-RELATED"/>
    <property type="match status" value="1"/>
</dbReference>
<evidence type="ECO:0000256" key="7">
    <source>
        <dbReference type="SAM" id="MobiDB-lite"/>
    </source>
</evidence>
<proteinExistence type="inferred from homology"/>
<comment type="subcellular location">
    <subcellularLocation>
        <location evidence="1">Cell membrane</location>
        <topology evidence="1">Multi-pass membrane protein</topology>
    </subcellularLocation>
</comment>
<evidence type="ECO:0000256" key="4">
    <source>
        <dbReference type="ARBA" id="ARBA00022692"/>
    </source>
</evidence>
<keyword evidence="5" id="KW-1133">Transmembrane helix</keyword>
<feature type="region of interest" description="Disordered" evidence="7">
    <location>
        <begin position="165"/>
        <end position="217"/>
    </location>
</feature>
<dbReference type="InterPro" id="IPR051907">
    <property type="entry name" value="DoxX-like_oxidoreductase"/>
</dbReference>